<evidence type="ECO:0000313" key="2">
    <source>
        <dbReference type="Proteomes" id="UP000019149"/>
    </source>
</evidence>
<protein>
    <submittedName>
        <fullName evidence="1">Uncharacterized protein</fullName>
    </submittedName>
</protein>
<dbReference type="AlphaFoldDB" id="W6TZE0"/>
<proteinExistence type="predicted"/>
<dbReference type="Proteomes" id="UP000019149">
    <property type="component" value="Unassembled WGS sequence"/>
</dbReference>
<sequence length="66" mass="7321">MLVAFPIILTTCDSCSVGNEELSNGWVSPAIYILTRLCLVVAAVRYVHSAMPENNGTLFHDVQRRQ</sequence>
<gene>
    <name evidence="1" type="ORF">EGR_10971</name>
</gene>
<comment type="caution">
    <text evidence="1">The sequence shown here is derived from an EMBL/GenBank/DDBJ whole genome shotgun (WGS) entry which is preliminary data.</text>
</comment>
<dbReference type="EMBL" id="APAU02000315">
    <property type="protein sequence ID" value="EUB54175.1"/>
    <property type="molecule type" value="Genomic_DNA"/>
</dbReference>
<reference evidence="1 2" key="1">
    <citation type="journal article" date="2013" name="Nat. Genet.">
        <title>The genome of the hydatid tapeworm Echinococcus granulosus.</title>
        <authorList>
            <person name="Zheng H."/>
            <person name="Zhang W."/>
            <person name="Zhang L."/>
            <person name="Zhang Z."/>
            <person name="Li J."/>
            <person name="Lu G."/>
            <person name="Zhu Y."/>
            <person name="Wang Y."/>
            <person name="Huang Y."/>
            <person name="Liu J."/>
            <person name="Kang H."/>
            <person name="Chen J."/>
            <person name="Wang L."/>
            <person name="Chen A."/>
            <person name="Yu S."/>
            <person name="Gao Z."/>
            <person name="Jin L."/>
            <person name="Gu W."/>
            <person name="Wang Z."/>
            <person name="Zhao L."/>
            <person name="Shi B."/>
            <person name="Wen H."/>
            <person name="Lin R."/>
            <person name="Jones M.K."/>
            <person name="Brejova B."/>
            <person name="Vinar T."/>
            <person name="Zhao G."/>
            <person name="McManus D.P."/>
            <person name="Chen Z."/>
            <person name="Zhou Y."/>
            <person name="Wang S."/>
        </authorList>
    </citation>
    <scope>NUCLEOTIDE SEQUENCE [LARGE SCALE GENOMIC DNA]</scope>
</reference>
<name>W6TZE0_ECHGR</name>
<keyword evidence="2" id="KW-1185">Reference proteome</keyword>
<accession>W6TZE0</accession>
<dbReference type="KEGG" id="egl:EGR_10971"/>
<dbReference type="RefSeq" id="XP_024345371.1">
    <property type="nucleotide sequence ID" value="XM_024500220.1"/>
</dbReference>
<evidence type="ECO:0000313" key="1">
    <source>
        <dbReference type="EMBL" id="EUB54175.1"/>
    </source>
</evidence>
<dbReference type="CTD" id="36346686"/>
<dbReference type="GeneID" id="36346686"/>
<organism evidence="1 2">
    <name type="scientific">Echinococcus granulosus</name>
    <name type="common">Hydatid tapeworm</name>
    <dbReference type="NCBI Taxonomy" id="6210"/>
    <lineage>
        <taxon>Eukaryota</taxon>
        <taxon>Metazoa</taxon>
        <taxon>Spiralia</taxon>
        <taxon>Lophotrochozoa</taxon>
        <taxon>Platyhelminthes</taxon>
        <taxon>Cestoda</taxon>
        <taxon>Eucestoda</taxon>
        <taxon>Cyclophyllidea</taxon>
        <taxon>Taeniidae</taxon>
        <taxon>Echinococcus</taxon>
        <taxon>Echinococcus granulosus group</taxon>
    </lineage>
</organism>